<protein>
    <submittedName>
        <fullName evidence="1">Uncharacterized protein</fullName>
    </submittedName>
</protein>
<proteinExistence type="predicted"/>
<gene>
    <name evidence="1" type="ORF">EI546_05565</name>
</gene>
<dbReference type="Proteomes" id="UP000285517">
    <property type="component" value="Chromosome"/>
</dbReference>
<evidence type="ECO:0000313" key="1">
    <source>
        <dbReference type="EMBL" id="QAA81227.1"/>
    </source>
</evidence>
<sequence>MAKMKDLIDREGDILQILAECRNAKHYKYQAGEMEFKALWLPKTFNYPSGLDHGSLKSKPLCYNQG</sequence>
<dbReference type="EMBL" id="CP034951">
    <property type="protein sequence ID" value="QAA81227.1"/>
    <property type="molecule type" value="Genomic_DNA"/>
</dbReference>
<evidence type="ECO:0000313" key="2">
    <source>
        <dbReference type="Proteomes" id="UP000285517"/>
    </source>
</evidence>
<keyword evidence="2" id="KW-1185">Reference proteome</keyword>
<accession>A0A410G1S2</accession>
<dbReference type="KEGG" id="aev:EI546_05565"/>
<dbReference type="RefSeq" id="WP_128249615.1">
    <property type="nucleotide sequence ID" value="NZ_CP034951.1"/>
</dbReference>
<reference evidence="1 2" key="1">
    <citation type="submission" date="2019-01" db="EMBL/GenBank/DDBJ databases">
        <title>Complete genome sequencing of Aequorivita sp. H23M31.</title>
        <authorList>
            <person name="Bae J.-W."/>
        </authorList>
    </citation>
    <scope>NUCLEOTIDE SEQUENCE [LARGE SCALE GENOMIC DNA]</scope>
    <source>
        <strain evidence="1 2">H23M31</strain>
    </source>
</reference>
<name>A0A410G1S2_9FLAO</name>
<organism evidence="1 2">
    <name type="scientific">Aequorivita ciconiae</name>
    <dbReference type="NCBI Taxonomy" id="2494375"/>
    <lineage>
        <taxon>Bacteria</taxon>
        <taxon>Pseudomonadati</taxon>
        <taxon>Bacteroidota</taxon>
        <taxon>Flavobacteriia</taxon>
        <taxon>Flavobacteriales</taxon>
        <taxon>Flavobacteriaceae</taxon>
        <taxon>Aequorivita</taxon>
    </lineage>
</organism>
<dbReference type="AlphaFoldDB" id="A0A410G1S2"/>